<dbReference type="AlphaFoldDB" id="A0A1X2FBL7"/>
<evidence type="ECO:0000259" key="2">
    <source>
        <dbReference type="Pfam" id="PF03795"/>
    </source>
</evidence>
<organism evidence="3 4">
    <name type="scientific">Mycobacterium szulgai</name>
    <dbReference type="NCBI Taxonomy" id="1787"/>
    <lineage>
        <taxon>Bacteria</taxon>
        <taxon>Bacillati</taxon>
        <taxon>Actinomycetota</taxon>
        <taxon>Actinomycetes</taxon>
        <taxon>Mycobacteriales</taxon>
        <taxon>Mycobacteriaceae</taxon>
        <taxon>Mycobacterium</taxon>
    </lineage>
</organism>
<accession>A0A1X2FBL7</accession>
<name>A0A1X2FBL7_MYCSZ</name>
<dbReference type="Gene3D" id="3.30.70.1060">
    <property type="entry name" value="Dimeric alpha+beta barrel"/>
    <property type="match status" value="1"/>
</dbReference>
<dbReference type="PANTHER" id="PTHR37828">
    <property type="entry name" value="GSR2449 PROTEIN"/>
    <property type="match status" value="1"/>
</dbReference>
<reference evidence="3 4" key="1">
    <citation type="submission" date="2016-01" db="EMBL/GenBank/DDBJ databases">
        <title>The new phylogeny of the genus Mycobacterium.</title>
        <authorList>
            <person name="Tarcisio F."/>
            <person name="Conor M."/>
            <person name="Antonella G."/>
            <person name="Elisabetta G."/>
            <person name="Giulia F.S."/>
            <person name="Sara T."/>
            <person name="Anna F."/>
            <person name="Clotilde B."/>
            <person name="Roberto B."/>
            <person name="Veronica D.S."/>
            <person name="Fabio R."/>
            <person name="Monica P."/>
            <person name="Olivier J."/>
            <person name="Enrico T."/>
            <person name="Nicola S."/>
        </authorList>
    </citation>
    <scope>NUCLEOTIDE SEQUENCE [LARGE SCALE GENOMIC DNA]</scope>
    <source>
        <strain evidence="3 4">DSM 44166</strain>
    </source>
</reference>
<dbReference type="RefSeq" id="WP_085669328.1">
    <property type="nucleotide sequence ID" value="NZ_JACKRU010000139.1"/>
</dbReference>
<dbReference type="InterPro" id="IPR011008">
    <property type="entry name" value="Dimeric_a/b-barrel"/>
</dbReference>
<gene>
    <name evidence="3" type="ORF">AWC27_19125</name>
</gene>
<dbReference type="SUPFAM" id="SSF54909">
    <property type="entry name" value="Dimeric alpha+beta barrel"/>
    <property type="match status" value="1"/>
</dbReference>
<keyword evidence="4" id="KW-1185">Reference proteome</keyword>
<dbReference type="PANTHER" id="PTHR37828:SF1">
    <property type="entry name" value="YCII-RELATED DOMAIN-CONTAINING PROTEIN"/>
    <property type="match status" value="1"/>
</dbReference>
<dbReference type="EMBL" id="LQPW01000016">
    <property type="protein sequence ID" value="ORX15794.1"/>
    <property type="molecule type" value="Genomic_DNA"/>
</dbReference>
<comment type="caution">
    <text evidence="3">The sequence shown here is derived from an EMBL/GenBank/DDBJ whole genome shotgun (WGS) entry which is preliminary data.</text>
</comment>
<dbReference type="OrthoDB" id="5523400at2"/>
<dbReference type="Proteomes" id="UP000193317">
    <property type="component" value="Unassembled WGS sequence"/>
</dbReference>
<feature type="domain" description="YCII-related" evidence="2">
    <location>
        <begin position="23"/>
        <end position="107"/>
    </location>
</feature>
<sequence length="128" mass="14387">MPDRIESGKVIEDSGDPVGLKLYVVTSEARELDAVLQRVQDHFAYVRELEDRGVLFAAGPLWTDDGEYFEGDGLLIYRANSLAEARSIADADPMHASGARTYRIRPWFIHDGNIGMRVILSQSRHELL</sequence>
<dbReference type="Pfam" id="PF03795">
    <property type="entry name" value="YCII"/>
    <property type="match status" value="1"/>
</dbReference>
<evidence type="ECO:0000313" key="3">
    <source>
        <dbReference type="EMBL" id="ORX15794.1"/>
    </source>
</evidence>
<dbReference type="InterPro" id="IPR005545">
    <property type="entry name" value="YCII"/>
</dbReference>
<protein>
    <recommendedName>
        <fullName evidence="2">YCII-related domain-containing protein</fullName>
    </recommendedName>
</protein>
<evidence type="ECO:0000313" key="4">
    <source>
        <dbReference type="Proteomes" id="UP000193317"/>
    </source>
</evidence>
<evidence type="ECO:0000256" key="1">
    <source>
        <dbReference type="ARBA" id="ARBA00007689"/>
    </source>
</evidence>
<proteinExistence type="inferred from homology"/>
<comment type="similarity">
    <text evidence="1">Belongs to the YciI family.</text>
</comment>